<dbReference type="Gene3D" id="2.60.40.10">
    <property type="entry name" value="Immunoglobulins"/>
    <property type="match status" value="1"/>
</dbReference>
<name>A0A2U2NCF8_9BIFI</name>
<keyword evidence="3" id="KW-1185">Reference proteome</keyword>
<dbReference type="Proteomes" id="UP000245876">
    <property type="component" value="Unassembled WGS sequence"/>
</dbReference>
<dbReference type="InterPro" id="IPR032179">
    <property type="entry name" value="Cry22Aa_Ig-like"/>
</dbReference>
<dbReference type="GO" id="GO:0005975">
    <property type="term" value="P:carbohydrate metabolic process"/>
    <property type="evidence" value="ECO:0007669"/>
    <property type="project" value="UniProtKB-ARBA"/>
</dbReference>
<sequence length="327" mass="35474">MISPNTARADYASEYCKVASNDMAAWMYLPDGQILKVPLGPPALLEQYKCQTRITFKYANTTYKASASYTAFPYGSQGVAGQVYVHILDNSGKEIKKRMVGSNCWVAEYAVGDFSTDQFYRCSDYTTTPTDPQTTKTATLKFDLQDGTGDFKPLTATGKTGSHTFQLDGTVPSKAHWSFLGWNQDDAATDASVNKDGKVSVPYGSTVTLYAVWRNNYPVINGAQDTTIPVGSLFDSTAGVTATDPEDGDVLPSLQVTGTVDTSKQGTYELTYTVQDAVGYKTTVKRVITVRQMLSSMPSTGETNPLMLVSLGIGLLGLTIPVRRRLV</sequence>
<gene>
    <name evidence="2" type="ORF">DF196_01945</name>
</gene>
<evidence type="ECO:0000313" key="3">
    <source>
        <dbReference type="Proteomes" id="UP000245876"/>
    </source>
</evidence>
<protein>
    <recommendedName>
        <fullName evidence="1">Pesticidal crystal protein Cry22Aa Ig-like domain-containing protein</fullName>
    </recommendedName>
</protein>
<dbReference type="EMBL" id="QFFM01000003">
    <property type="protein sequence ID" value="PWG66689.1"/>
    <property type="molecule type" value="Genomic_DNA"/>
</dbReference>
<evidence type="ECO:0000313" key="2">
    <source>
        <dbReference type="EMBL" id="PWG66689.1"/>
    </source>
</evidence>
<organism evidence="2 3">
    <name type="scientific">Bifidobacterium callitrichidarum</name>
    <dbReference type="NCBI Taxonomy" id="2052941"/>
    <lineage>
        <taxon>Bacteria</taxon>
        <taxon>Bacillati</taxon>
        <taxon>Actinomycetota</taxon>
        <taxon>Actinomycetes</taxon>
        <taxon>Bifidobacteriales</taxon>
        <taxon>Bifidobacteriaceae</taxon>
        <taxon>Bifidobacterium</taxon>
    </lineage>
</organism>
<dbReference type="Pfam" id="PF16403">
    <property type="entry name" value="Bact_surface_Ig-like"/>
    <property type="match status" value="1"/>
</dbReference>
<dbReference type="InterPro" id="IPR042229">
    <property type="entry name" value="Listeria/Bacterioides_rpt_sf"/>
</dbReference>
<feature type="domain" description="Pesticidal crystal protein Cry22Aa Ig-like" evidence="1">
    <location>
        <begin position="220"/>
        <end position="290"/>
    </location>
</feature>
<evidence type="ECO:0000259" key="1">
    <source>
        <dbReference type="Pfam" id="PF16403"/>
    </source>
</evidence>
<dbReference type="Gene3D" id="2.60.40.4270">
    <property type="entry name" value="Listeria-Bacteroides repeat domain"/>
    <property type="match status" value="1"/>
</dbReference>
<dbReference type="AlphaFoldDB" id="A0A2U2NCF8"/>
<comment type="caution">
    <text evidence="2">The sequence shown here is derived from an EMBL/GenBank/DDBJ whole genome shotgun (WGS) entry which is preliminary data.</text>
</comment>
<dbReference type="InterPro" id="IPR013783">
    <property type="entry name" value="Ig-like_fold"/>
</dbReference>
<reference evidence="2 3" key="1">
    <citation type="journal article" date="2018" name="Int. J. Syst. Evol. Microbiol.">
        <title>Bifidobacterium callitrichidarum sp. nov. from the faeces of the emperor tamarin (Saguinus imperator).</title>
        <authorList>
            <person name="Modesto M."/>
            <person name="Michelini S."/>
            <person name="Sansosti M.C."/>
            <person name="De Filippo C."/>
            <person name="Cavalieri D."/>
            <person name="Qvirist L."/>
            <person name="Andlid T."/>
            <person name="Spiezio C."/>
            <person name="Sandri C."/>
            <person name="Pascarelli S."/>
            <person name="Sgorbati B."/>
            <person name="Mattarelli P."/>
        </authorList>
    </citation>
    <scope>NUCLEOTIDE SEQUENCE [LARGE SCALE GENOMIC DNA]</scope>
    <source>
        <strain evidence="2 3">TRI 5</strain>
    </source>
</reference>
<accession>A0A2U2NCF8</accession>
<proteinExistence type="predicted"/>